<organism evidence="3 4">
    <name type="scientific">Spiroplasma corruscae</name>
    <dbReference type="NCBI Taxonomy" id="216934"/>
    <lineage>
        <taxon>Bacteria</taxon>
        <taxon>Bacillati</taxon>
        <taxon>Mycoplasmatota</taxon>
        <taxon>Mollicutes</taxon>
        <taxon>Entomoplasmatales</taxon>
        <taxon>Spiroplasmataceae</taxon>
        <taxon>Spiroplasma</taxon>
    </lineage>
</organism>
<evidence type="ECO:0000313" key="3">
    <source>
        <dbReference type="EMBL" id="ASP28598.1"/>
    </source>
</evidence>
<keyword evidence="4" id="KW-1185">Reference proteome</keyword>
<dbReference type="Proteomes" id="UP000203229">
    <property type="component" value="Chromosome"/>
</dbReference>
<proteinExistence type="predicted"/>
<sequence length="173" mass="20729">MKQEIKNDLELYIVEHAKMQYCCFDLSKECMRLGYNGFAHFFQVQAQDEFLHQRRIMSYLLNRDQEFVISPFKIEKNSCDSIIQILEIYKKHREYFAKLTEDLYKKASEHSDYITAKFYDWFLIDFYEEISETKDIIDGLKLSNNDHYILDKEAGKRVSPETEPVVDPFAPHK</sequence>
<evidence type="ECO:0000256" key="1">
    <source>
        <dbReference type="SAM" id="MobiDB-lite"/>
    </source>
</evidence>
<evidence type="ECO:0000259" key="2">
    <source>
        <dbReference type="PROSITE" id="PS50905"/>
    </source>
</evidence>
<evidence type="ECO:0000313" key="4">
    <source>
        <dbReference type="Proteomes" id="UP000203229"/>
    </source>
</evidence>
<protein>
    <submittedName>
        <fullName evidence="3">Ferritin</fullName>
    </submittedName>
</protein>
<feature type="domain" description="Ferritin-like diiron" evidence="2">
    <location>
        <begin position="1"/>
        <end position="144"/>
    </location>
</feature>
<dbReference type="SUPFAM" id="SSF47240">
    <property type="entry name" value="Ferritin-like"/>
    <property type="match status" value="1"/>
</dbReference>
<dbReference type="InterPro" id="IPR012347">
    <property type="entry name" value="Ferritin-like"/>
</dbReference>
<dbReference type="PROSITE" id="PS50905">
    <property type="entry name" value="FERRITIN_LIKE"/>
    <property type="match status" value="1"/>
</dbReference>
<name>A0A222EPY3_9MOLU</name>
<accession>A0A222EPY3</accession>
<dbReference type="OrthoDB" id="9801481at2"/>
<reference evidence="3 4" key="1">
    <citation type="submission" date="2017-07" db="EMBL/GenBank/DDBJ databases">
        <title>Complete genome sequence of Spiroplasma corruscae EC-1 (DSM 19793).</title>
        <authorList>
            <person name="Tsai Y.-M."/>
            <person name="Lo W.-S."/>
            <person name="Kuo C.-H."/>
        </authorList>
    </citation>
    <scope>NUCLEOTIDE SEQUENCE [LARGE SCALE GENOMIC DNA]</scope>
    <source>
        <strain evidence="3 4">EC-1</strain>
    </source>
</reference>
<dbReference type="Pfam" id="PF00210">
    <property type="entry name" value="Ferritin"/>
    <property type="match status" value="1"/>
</dbReference>
<dbReference type="KEGG" id="scou:SCORR_v1c08260"/>
<feature type="region of interest" description="Disordered" evidence="1">
    <location>
        <begin position="153"/>
        <end position="173"/>
    </location>
</feature>
<dbReference type="AlphaFoldDB" id="A0A222EPY3"/>
<dbReference type="EMBL" id="CP022535">
    <property type="protein sequence ID" value="ASP28598.1"/>
    <property type="molecule type" value="Genomic_DNA"/>
</dbReference>
<dbReference type="InterPro" id="IPR009078">
    <property type="entry name" value="Ferritin-like_SF"/>
</dbReference>
<dbReference type="Gene3D" id="1.20.1260.10">
    <property type="match status" value="1"/>
</dbReference>
<dbReference type="GO" id="GO:0008199">
    <property type="term" value="F:ferric iron binding"/>
    <property type="evidence" value="ECO:0007669"/>
    <property type="project" value="InterPro"/>
</dbReference>
<dbReference type="InterPro" id="IPR009040">
    <property type="entry name" value="Ferritin-like_diiron"/>
</dbReference>
<gene>
    <name evidence="3" type="primary">ftnA</name>
    <name evidence="3" type="ORF">SCORR_v1c08260</name>
</gene>
<dbReference type="RefSeq" id="WP_094049485.1">
    <property type="nucleotide sequence ID" value="NZ_CP022535.1"/>
</dbReference>
<dbReference type="InterPro" id="IPR008331">
    <property type="entry name" value="Ferritin_DPS_dom"/>
</dbReference>